<organism evidence="2 3">
    <name type="scientific">Acanthamoeba castellanii (strain ATCC 30010 / Neff)</name>
    <dbReference type="NCBI Taxonomy" id="1257118"/>
    <lineage>
        <taxon>Eukaryota</taxon>
        <taxon>Amoebozoa</taxon>
        <taxon>Discosea</taxon>
        <taxon>Longamoebia</taxon>
        <taxon>Centramoebida</taxon>
        <taxon>Acanthamoebidae</taxon>
        <taxon>Acanthamoeba</taxon>
    </lineage>
</organism>
<gene>
    <name evidence="2" type="ORF">ACA1_087330</name>
</gene>
<dbReference type="GeneID" id="14917403"/>
<dbReference type="KEGG" id="acan:ACA1_087330"/>
<protein>
    <submittedName>
        <fullName evidence="2">Uncharacterized protein</fullName>
    </submittedName>
</protein>
<proteinExistence type="predicted"/>
<dbReference type="Proteomes" id="UP000011083">
    <property type="component" value="Unassembled WGS sequence"/>
</dbReference>
<keyword evidence="1" id="KW-0732">Signal</keyword>
<evidence type="ECO:0000256" key="1">
    <source>
        <dbReference type="SAM" id="SignalP"/>
    </source>
</evidence>
<dbReference type="VEuPathDB" id="AmoebaDB:ACA1_087330"/>
<evidence type="ECO:0000313" key="2">
    <source>
        <dbReference type="EMBL" id="ELR16551.1"/>
    </source>
</evidence>
<accession>L8GWT5</accession>
<keyword evidence="3" id="KW-1185">Reference proteome</keyword>
<sequence>MNKQIVAIAFFLLGLWLAFAQTVTTANNVNALAGDESVSVPSPTPILVGNTNGANVDEFYLDTSAASSLAPLFLFSALF</sequence>
<feature type="signal peptide" evidence="1">
    <location>
        <begin position="1"/>
        <end position="20"/>
    </location>
</feature>
<reference evidence="2 3" key="1">
    <citation type="journal article" date="2013" name="Genome Biol.">
        <title>Genome of Acanthamoeba castellanii highlights extensive lateral gene transfer and early evolution of tyrosine kinase signaling.</title>
        <authorList>
            <person name="Clarke M."/>
            <person name="Lohan A.J."/>
            <person name="Liu B."/>
            <person name="Lagkouvardos I."/>
            <person name="Roy S."/>
            <person name="Zafar N."/>
            <person name="Bertelli C."/>
            <person name="Schilde C."/>
            <person name="Kianianmomeni A."/>
            <person name="Burglin T.R."/>
            <person name="Frech C."/>
            <person name="Turcotte B."/>
            <person name="Kopec K.O."/>
            <person name="Synnott J.M."/>
            <person name="Choo C."/>
            <person name="Paponov I."/>
            <person name="Finkler A."/>
            <person name="Soon Heng Tan C."/>
            <person name="Hutchins A.P."/>
            <person name="Weinmeier T."/>
            <person name="Rattei T."/>
            <person name="Chu J.S."/>
            <person name="Gimenez G."/>
            <person name="Irimia M."/>
            <person name="Rigden D.J."/>
            <person name="Fitzpatrick D.A."/>
            <person name="Lorenzo-Morales J."/>
            <person name="Bateman A."/>
            <person name="Chiu C.H."/>
            <person name="Tang P."/>
            <person name="Hegemann P."/>
            <person name="Fromm H."/>
            <person name="Raoult D."/>
            <person name="Greub G."/>
            <person name="Miranda-Saavedra D."/>
            <person name="Chen N."/>
            <person name="Nash P."/>
            <person name="Ginger M.L."/>
            <person name="Horn M."/>
            <person name="Schaap P."/>
            <person name="Caler L."/>
            <person name="Loftus B."/>
        </authorList>
    </citation>
    <scope>NUCLEOTIDE SEQUENCE [LARGE SCALE GENOMIC DNA]</scope>
    <source>
        <strain evidence="2 3">Neff</strain>
    </source>
</reference>
<dbReference type="EMBL" id="KB007985">
    <property type="protein sequence ID" value="ELR16551.1"/>
    <property type="molecule type" value="Genomic_DNA"/>
</dbReference>
<feature type="chain" id="PRO_5003990687" evidence="1">
    <location>
        <begin position="21"/>
        <end position="79"/>
    </location>
</feature>
<dbReference type="RefSeq" id="XP_004338564.1">
    <property type="nucleotide sequence ID" value="XM_004338516.1"/>
</dbReference>
<evidence type="ECO:0000313" key="3">
    <source>
        <dbReference type="Proteomes" id="UP000011083"/>
    </source>
</evidence>
<dbReference type="AlphaFoldDB" id="L8GWT5"/>
<name>L8GWT5_ACACF</name>